<dbReference type="RefSeq" id="WP_172689358.1">
    <property type="nucleotide sequence ID" value="NZ_KX893538.1"/>
</dbReference>
<dbReference type="EC" id="2.7.4.-" evidence="4"/>
<comment type="subunit">
    <text evidence="4">Homotetramer.</text>
</comment>
<dbReference type="Pfam" id="PF03976">
    <property type="entry name" value="PPK2"/>
    <property type="match status" value="1"/>
</dbReference>
<dbReference type="NCBIfam" id="TIGR03707">
    <property type="entry name" value="PPK2_P_aer"/>
    <property type="match status" value="1"/>
</dbReference>
<protein>
    <recommendedName>
        <fullName evidence="4">ADP/GDP-polyphosphate phosphotransferase</fullName>
        <ecNumber evidence="4">2.7.4.-</ecNumber>
    </recommendedName>
    <alternativeName>
        <fullName evidence="4">Polyphosphate kinase PPK2</fullName>
    </alternativeName>
</protein>
<dbReference type="PIRSF" id="PIRSF028756">
    <property type="entry name" value="PPK2_prd"/>
    <property type="match status" value="1"/>
</dbReference>
<dbReference type="InterPro" id="IPR027417">
    <property type="entry name" value="P-loop_NTPase"/>
</dbReference>
<keyword evidence="2 4" id="KW-0808">Transferase</keyword>
<comment type="similarity">
    <text evidence="1 4">Belongs to the polyphosphate kinase 2 (PPK2) family. Class I subfamily.</text>
</comment>
<name>A0A1W6C0U8_PSEFL</name>
<evidence type="ECO:0000256" key="4">
    <source>
        <dbReference type="RuleBase" id="RU369062"/>
    </source>
</evidence>
<dbReference type="SUPFAM" id="SSF52540">
    <property type="entry name" value="P-loop containing nucleoside triphosphate hydrolases"/>
    <property type="match status" value="1"/>
</dbReference>
<organism evidence="6">
    <name type="scientific">Pseudomonas fluorescens</name>
    <dbReference type="NCBI Taxonomy" id="294"/>
    <lineage>
        <taxon>Bacteria</taxon>
        <taxon>Pseudomonadati</taxon>
        <taxon>Pseudomonadota</taxon>
        <taxon>Gammaproteobacteria</taxon>
        <taxon>Pseudomonadales</taxon>
        <taxon>Pseudomonadaceae</taxon>
        <taxon>Pseudomonas</taxon>
    </lineage>
</organism>
<accession>A0A1W6C0U8</accession>
<evidence type="ECO:0000256" key="2">
    <source>
        <dbReference type="ARBA" id="ARBA00022679"/>
    </source>
</evidence>
<dbReference type="EMBL" id="KX893538">
    <property type="protein sequence ID" value="ARJ58004.1"/>
    <property type="molecule type" value="Genomic_DNA"/>
</dbReference>
<dbReference type="PANTHER" id="PTHR34383">
    <property type="entry name" value="POLYPHOSPHATE:AMP PHOSPHOTRANSFERASE-RELATED"/>
    <property type="match status" value="1"/>
</dbReference>
<feature type="domain" description="Polyphosphate kinase-2-related" evidence="5">
    <location>
        <begin position="41"/>
        <end position="266"/>
    </location>
</feature>
<keyword evidence="3 4" id="KW-0418">Kinase</keyword>
<dbReference type="GO" id="GO:0008976">
    <property type="term" value="F:polyphosphate kinase activity"/>
    <property type="evidence" value="ECO:0007669"/>
    <property type="project" value="UniProtKB-UniRule"/>
</dbReference>
<dbReference type="AlphaFoldDB" id="A0A1W6C0U8"/>
<evidence type="ECO:0000256" key="1">
    <source>
        <dbReference type="ARBA" id="ARBA00009924"/>
    </source>
</evidence>
<sequence>MSKKKKNVRGRDAVALSVAGDTGSTPAELIVSRGQTEALISHNDYAAQLRVLQIELVKLQRHFIGCGDRILVLLEGRDAAGKDGSIKRVVEHLSPRETRVVALDKPSDRERSGWYFQRFAVHLPVAGELVLFNRSWYNRAGVEHVMGFCSKDEHEEFMQSVPKFEEVLVNSGIKLLKYYLDISKDEQRRRLDERRSNPLKQWKTSPIDAVAVKRWKAYSAARDEMLMRTHNAISPWRIVRADNKRLARLNLIRDVLSRLHYAGKKNKLVEPDRDIVFEFTPNCVDAGKLAR</sequence>
<dbReference type="GO" id="GO:0006793">
    <property type="term" value="P:phosphorus metabolic process"/>
    <property type="evidence" value="ECO:0007669"/>
    <property type="project" value="InterPro"/>
</dbReference>
<dbReference type="Gene3D" id="3.40.50.300">
    <property type="entry name" value="P-loop containing nucleotide triphosphate hydrolases"/>
    <property type="match status" value="1"/>
</dbReference>
<reference evidence="6" key="1">
    <citation type="submission" date="2016-09" db="EMBL/GenBank/DDBJ databases">
        <title>IS1411 activates the second repA gene of the plasmid pG20 in Pseudomonas fluorescens PC20.</title>
        <authorList>
            <person name="Naanuri E."/>
            <person name="Heinaru E."/>
            <person name="Joesaar M."/>
            <person name="Heinaru A."/>
        </authorList>
    </citation>
    <scope>NUCLEOTIDE SEQUENCE</scope>
    <source>
        <strain evidence="6">PC20</strain>
        <plasmid evidence="6">pG20</plasmid>
    </source>
</reference>
<proteinExistence type="inferred from homology"/>
<geneLocation type="plasmid" evidence="6">
    <name>pG20</name>
</geneLocation>
<dbReference type="InterPro" id="IPR016898">
    <property type="entry name" value="Polyphosphate_phosphotransfera"/>
</dbReference>
<evidence type="ECO:0000259" key="5">
    <source>
        <dbReference type="Pfam" id="PF03976"/>
    </source>
</evidence>
<evidence type="ECO:0000256" key="3">
    <source>
        <dbReference type="ARBA" id="ARBA00022777"/>
    </source>
</evidence>
<dbReference type="InterPro" id="IPR022488">
    <property type="entry name" value="PPK2-related"/>
</dbReference>
<evidence type="ECO:0000313" key="6">
    <source>
        <dbReference type="EMBL" id="ARJ58004.1"/>
    </source>
</evidence>
<keyword evidence="6" id="KW-0614">Plasmid</keyword>
<comment type="function">
    <text evidence="4">Uses inorganic polyphosphate (polyP) as a donor to convert GDP to GTP or ADP to ATP.</text>
</comment>
<dbReference type="InterPro" id="IPR022486">
    <property type="entry name" value="PPK2_PA0141"/>
</dbReference>
<dbReference type="PANTHER" id="PTHR34383:SF1">
    <property type="entry name" value="ADP-POLYPHOSPHATE PHOSPHOTRANSFERASE"/>
    <property type="match status" value="1"/>
</dbReference>